<dbReference type="Pfam" id="PF01189">
    <property type="entry name" value="Methyltr_RsmB-F"/>
    <property type="match status" value="1"/>
</dbReference>
<keyword evidence="4 5" id="KW-0694">RNA-binding</keyword>
<comment type="similarity">
    <text evidence="5">Belongs to the class I-like SAM-binding methyltransferase superfamily. RsmB/NOP family.</text>
</comment>
<dbReference type="InterPro" id="IPR029063">
    <property type="entry name" value="SAM-dependent_MTases_sf"/>
</dbReference>
<dbReference type="Gene3D" id="3.40.50.150">
    <property type="entry name" value="Vaccinia Virus protein VP39"/>
    <property type="match status" value="1"/>
</dbReference>
<feature type="active site" description="Nucleophile" evidence="5">
    <location>
        <position position="346"/>
    </location>
</feature>
<feature type="domain" description="SAM-dependent MTase RsmB/NOP-type" evidence="6">
    <location>
        <begin position="134"/>
        <end position="411"/>
    </location>
</feature>
<protein>
    <submittedName>
        <fullName evidence="7">RsmB/NOP family class I SAM-dependent RNA methyltransferase</fullName>
    </submittedName>
</protein>
<dbReference type="InterPro" id="IPR001678">
    <property type="entry name" value="MeTrfase_RsmB-F_NOP2_dom"/>
</dbReference>
<comment type="caution">
    <text evidence="5">Lacks conserved residue(s) required for the propagation of feature annotation.</text>
</comment>
<organism evidence="7 8">
    <name type="scientific">Ferrovibrio terrae</name>
    <dbReference type="NCBI Taxonomy" id="2594003"/>
    <lineage>
        <taxon>Bacteria</taxon>
        <taxon>Pseudomonadati</taxon>
        <taxon>Pseudomonadota</taxon>
        <taxon>Alphaproteobacteria</taxon>
        <taxon>Rhodospirillales</taxon>
        <taxon>Rhodospirillaceae</taxon>
        <taxon>Ferrovibrio</taxon>
    </lineage>
</organism>
<proteinExistence type="inferred from homology"/>
<dbReference type="GO" id="GO:0001510">
    <property type="term" value="P:RNA methylation"/>
    <property type="evidence" value="ECO:0007669"/>
    <property type="project" value="InterPro"/>
</dbReference>
<keyword evidence="3 5" id="KW-0949">S-adenosyl-L-methionine</keyword>
<dbReference type="PROSITE" id="PS51686">
    <property type="entry name" value="SAM_MT_RSMB_NOP"/>
    <property type="match status" value="1"/>
</dbReference>
<feature type="binding site" evidence="5">
    <location>
        <position position="292"/>
    </location>
    <ligand>
        <name>S-adenosyl-L-methionine</name>
        <dbReference type="ChEBI" id="CHEBI:59789"/>
    </ligand>
</feature>
<dbReference type="PANTHER" id="PTHR22807">
    <property type="entry name" value="NOP2 YEAST -RELATED NOL1/NOP2/FMU SUN DOMAIN-CONTAINING"/>
    <property type="match status" value="1"/>
</dbReference>
<dbReference type="InterPro" id="IPR054728">
    <property type="entry name" value="RsmB-like_ferredoxin"/>
</dbReference>
<reference evidence="7 8" key="1">
    <citation type="submission" date="2019-07" db="EMBL/GenBank/DDBJ databases">
        <title>Genome sequencing for Ferrovibrio sp. K5.</title>
        <authorList>
            <person name="Park S.-J."/>
        </authorList>
    </citation>
    <scope>NUCLEOTIDE SEQUENCE [LARGE SCALE GENOMIC DNA]</scope>
    <source>
        <strain evidence="7 8">K5</strain>
    </source>
</reference>
<evidence type="ECO:0000256" key="2">
    <source>
        <dbReference type="ARBA" id="ARBA00022679"/>
    </source>
</evidence>
<dbReference type="Pfam" id="PF22458">
    <property type="entry name" value="RsmF-B_ferredox"/>
    <property type="match status" value="1"/>
</dbReference>
<dbReference type="PANTHER" id="PTHR22807:SF53">
    <property type="entry name" value="RIBOSOMAL RNA SMALL SUBUNIT METHYLTRANSFERASE B-RELATED"/>
    <property type="match status" value="1"/>
</dbReference>
<accession>A0A516H7I2</accession>
<keyword evidence="2 5" id="KW-0808">Transferase</keyword>
<dbReference type="GO" id="GO:0003723">
    <property type="term" value="F:RNA binding"/>
    <property type="evidence" value="ECO:0007669"/>
    <property type="project" value="UniProtKB-UniRule"/>
</dbReference>
<dbReference type="SUPFAM" id="SSF53335">
    <property type="entry name" value="S-adenosyl-L-methionine-dependent methyltransferases"/>
    <property type="match status" value="1"/>
</dbReference>
<evidence type="ECO:0000313" key="7">
    <source>
        <dbReference type="EMBL" id="QDO99736.1"/>
    </source>
</evidence>
<dbReference type="OrthoDB" id="9810297at2"/>
<evidence type="ECO:0000256" key="4">
    <source>
        <dbReference type="ARBA" id="ARBA00022884"/>
    </source>
</evidence>
<evidence type="ECO:0000256" key="3">
    <source>
        <dbReference type="ARBA" id="ARBA00022691"/>
    </source>
</evidence>
<keyword evidence="1 5" id="KW-0489">Methyltransferase</keyword>
<dbReference type="InterPro" id="IPR049560">
    <property type="entry name" value="MeTrfase_RsmB-F_NOP2_cat"/>
</dbReference>
<dbReference type="InterPro" id="IPR023267">
    <property type="entry name" value="RCMT"/>
</dbReference>
<feature type="binding site" evidence="5">
    <location>
        <position position="275"/>
    </location>
    <ligand>
        <name>S-adenosyl-L-methionine</name>
        <dbReference type="ChEBI" id="CHEBI:59789"/>
    </ligand>
</feature>
<dbReference type="EMBL" id="CP041636">
    <property type="protein sequence ID" value="QDO99736.1"/>
    <property type="molecule type" value="Genomic_DNA"/>
</dbReference>
<evidence type="ECO:0000259" key="6">
    <source>
        <dbReference type="PROSITE" id="PS51686"/>
    </source>
</evidence>
<sequence length="411" mass="45159">MFPSRDTGDRVRQAWMKQHHKLYDEAEREALLHTVDDVLRLRGRLDWWITGGKNGLPADARLRVAAYRILTSGAKADGLLWLFGGEDDAVGALLRRLEGHTLEHPDMPPAARHSVPDWIMPQLKHRFGADLDLELAAMLRAAPLDVRVNRLKTTREAAASALQAEGLRSQSTPFSPIGLRLSPQAYVNNTQAHGEGLVEPQDEGSQLAAQLVDAGGCKFVVDFCAGAGGKTLVLAAAMKNSGRLVAMDVSTIRLTQAKQRFRRAGVHNAETREIDGKWIKRHAEKAERVLVDAPCTGTGTWRRKPDAKWRLSQQDLNELVPRQAEILDRAARLVAPKGGRLVYVTCSVLVEENEDQVAAFLKRHPDFSLLPVNDVWAKTVGGACPVPGPYLSLSPGRHGTDGFFAAILLRS</sequence>
<evidence type="ECO:0000256" key="5">
    <source>
        <dbReference type="PROSITE-ProRule" id="PRU01023"/>
    </source>
</evidence>
<keyword evidence="8" id="KW-1185">Reference proteome</keyword>
<dbReference type="CDD" id="cd02440">
    <property type="entry name" value="AdoMet_MTases"/>
    <property type="match status" value="1"/>
</dbReference>
<evidence type="ECO:0000313" key="8">
    <source>
        <dbReference type="Proteomes" id="UP000317496"/>
    </source>
</evidence>
<dbReference type="KEGG" id="fer:FNB15_11195"/>
<evidence type="ECO:0000256" key="1">
    <source>
        <dbReference type="ARBA" id="ARBA00022603"/>
    </source>
</evidence>
<feature type="binding site" evidence="5">
    <location>
        <position position="248"/>
    </location>
    <ligand>
        <name>S-adenosyl-L-methionine</name>
        <dbReference type="ChEBI" id="CHEBI:59789"/>
    </ligand>
</feature>
<dbReference type="PRINTS" id="PR02008">
    <property type="entry name" value="RCMTFAMILY"/>
</dbReference>
<name>A0A516H7I2_9PROT</name>
<dbReference type="AlphaFoldDB" id="A0A516H7I2"/>
<dbReference type="Proteomes" id="UP000317496">
    <property type="component" value="Chromosome"/>
</dbReference>
<gene>
    <name evidence="7" type="ORF">FNB15_11195</name>
</gene>
<dbReference type="GO" id="GO:0008173">
    <property type="term" value="F:RNA methyltransferase activity"/>
    <property type="evidence" value="ECO:0007669"/>
    <property type="project" value="InterPro"/>
</dbReference>